<feature type="transmembrane region" description="Helical" evidence="12">
    <location>
        <begin position="40"/>
        <end position="58"/>
    </location>
</feature>
<dbReference type="CDD" id="cd00075">
    <property type="entry name" value="HATPase"/>
    <property type="match status" value="1"/>
</dbReference>
<dbReference type="PANTHER" id="PTHR45436">
    <property type="entry name" value="SENSOR HISTIDINE KINASE YKOH"/>
    <property type="match status" value="1"/>
</dbReference>
<dbReference type="InterPro" id="IPR050428">
    <property type="entry name" value="TCS_sensor_his_kinase"/>
</dbReference>
<accession>A0A4R1HU61</accession>
<dbReference type="SMART" id="SM00387">
    <property type="entry name" value="HATPase_c"/>
    <property type="match status" value="1"/>
</dbReference>
<dbReference type="Gene3D" id="1.10.287.130">
    <property type="match status" value="1"/>
</dbReference>
<dbReference type="Pfam" id="PF02518">
    <property type="entry name" value="HATPase_c"/>
    <property type="match status" value="1"/>
</dbReference>
<evidence type="ECO:0000256" key="3">
    <source>
        <dbReference type="ARBA" id="ARBA00012438"/>
    </source>
</evidence>
<evidence type="ECO:0000313" key="16">
    <source>
        <dbReference type="Proteomes" id="UP000295560"/>
    </source>
</evidence>
<evidence type="ECO:0000256" key="11">
    <source>
        <dbReference type="SAM" id="MobiDB-lite"/>
    </source>
</evidence>
<dbReference type="CDD" id="cd06225">
    <property type="entry name" value="HAMP"/>
    <property type="match status" value="1"/>
</dbReference>
<evidence type="ECO:0000256" key="6">
    <source>
        <dbReference type="ARBA" id="ARBA00022692"/>
    </source>
</evidence>
<feature type="domain" description="Histidine kinase" evidence="13">
    <location>
        <begin position="155"/>
        <end position="371"/>
    </location>
</feature>
<dbReference type="Proteomes" id="UP000295560">
    <property type="component" value="Unassembled WGS sequence"/>
</dbReference>
<feature type="compositionally biased region" description="Pro residues" evidence="11">
    <location>
        <begin position="377"/>
        <end position="393"/>
    </location>
</feature>
<dbReference type="GO" id="GO:0000155">
    <property type="term" value="F:phosphorelay sensor kinase activity"/>
    <property type="evidence" value="ECO:0007669"/>
    <property type="project" value="InterPro"/>
</dbReference>
<dbReference type="InterPro" id="IPR003661">
    <property type="entry name" value="HisK_dim/P_dom"/>
</dbReference>
<comment type="caution">
    <text evidence="15">The sequence shown here is derived from an EMBL/GenBank/DDBJ whole genome shotgun (WGS) entry which is preliminary data.</text>
</comment>
<dbReference type="SMART" id="SM00388">
    <property type="entry name" value="HisKA"/>
    <property type="match status" value="1"/>
</dbReference>
<dbReference type="SUPFAM" id="SSF55874">
    <property type="entry name" value="ATPase domain of HSP90 chaperone/DNA topoisomerase II/histidine kinase"/>
    <property type="match status" value="1"/>
</dbReference>
<keyword evidence="6 12" id="KW-0812">Transmembrane</keyword>
<dbReference type="EC" id="2.7.13.3" evidence="3"/>
<dbReference type="InterPro" id="IPR005467">
    <property type="entry name" value="His_kinase_dom"/>
</dbReference>
<dbReference type="Pfam" id="PF00672">
    <property type="entry name" value="HAMP"/>
    <property type="match status" value="1"/>
</dbReference>
<protein>
    <recommendedName>
        <fullName evidence="3">histidine kinase</fullName>
        <ecNumber evidence="3">2.7.13.3</ecNumber>
    </recommendedName>
</protein>
<dbReference type="CDD" id="cd00082">
    <property type="entry name" value="HisKA"/>
    <property type="match status" value="1"/>
</dbReference>
<dbReference type="PRINTS" id="PR00344">
    <property type="entry name" value="BCTRLSENSOR"/>
</dbReference>
<dbReference type="InterPro" id="IPR003594">
    <property type="entry name" value="HATPase_dom"/>
</dbReference>
<feature type="transmembrane region" description="Helical" evidence="12">
    <location>
        <begin position="70"/>
        <end position="93"/>
    </location>
</feature>
<dbReference type="SUPFAM" id="SSF47384">
    <property type="entry name" value="Homodimeric domain of signal transducing histidine kinase"/>
    <property type="match status" value="1"/>
</dbReference>
<gene>
    <name evidence="15" type="ORF">EV378_0737</name>
</gene>
<dbReference type="SMART" id="SM00304">
    <property type="entry name" value="HAMP"/>
    <property type="match status" value="1"/>
</dbReference>
<dbReference type="Gene3D" id="3.30.565.10">
    <property type="entry name" value="Histidine kinase-like ATPase, C-terminal domain"/>
    <property type="match status" value="1"/>
</dbReference>
<evidence type="ECO:0000256" key="7">
    <source>
        <dbReference type="ARBA" id="ARBA00022777"/>
    </source>
</evidence>
<keyword evidence="7" id="KW-0418">Kinase</keyword>
<evidence type="ECO:0000256" key="9">
    <source>
        <dbReference type="ARBA" id="ARBA00023012"/>
    </source>
</evidence>
<evidence type="ECO:0000256" key="4">
    <source>
        <dbReference type="ARBA" id="ARBA00022553"/>
    </source>
</evidence>
<evidence type="ECO:0000256" key="5">
    <source>
        <dbReference type="ARBA" id="ARBA00022679"/>
    </source>
</evidence>
<name>A0A4R1HU61_PSEEN</name>
<organism evidence="15 16">
    <name type="scientific">Pseudonocardia endophytica</name>
    <dbReference type="NCBI Taxonomy" id="401976"/>
    <lineage>
        <taxon>Bacteria</taxon>
        <taxon>Bacillati</taxon>
        <taxon>Actinomycetota</taxon>
        <taxon>Actinomycetes</taxon>
        <taxon>Pseudonocardiales</taxon>
        <taxon>Pseudonocardiaceae</taxon>
        <taxon>Pseudonocardia</taxon>
    </lineage>
</organism>
<keyword evidence="8 12" id="KW-1133">Transmembrane helix</keyword>
<evidence type="ECO:0000256" key="12">
    <source>
        <dbReference type="SAM" id="Phobius"/>
    </source>
</evidence>
<evidence type="ECO:0000259" key="14">
    <source>
        <dbReference type="PROSITE" id="PS50885"/>
    </source>
</evidence>
<dbReference type="AlphaFoldDB" id="A0A4R1HU61"/>
<comment type="catalytic activity">
    <reaction evidence="1">
        <text>ATP + protein L-histidine = ADP + protein N-phospho-L-histidine.</text>
        <dbReference type="EC" id="2.7.13.3"/>
    </reaction>
</comment>
<dbReference type="PANTHER" id="PTHR45436:SF5">
    <property type="entry name" value="SENSOR HISTIDINE KINASE TRCS"/>
    <property type="match status" value="1"/>
</dbReference>
<dbReference type="Pfam" id="PF00512">
    <property type="entry name" value="HisKA"/>
    <property type="match status" value="1"/>
</dbReference>
<proteinExistence type="predicted"/>
<dbReference type="InterPro" id="IPR003660">
    <property type="entry name" value="HAMP_dom"/>
</dbReference>
<dbReference type="PROSITE" id="PS50885">
    <property type="entry name" value="HAMP"/>
    <property type="match status" value="1"/>
</dbReference>
<keyword evidence="9" id="KW-0902">Two-component regulatory system</keyword>
<evidence type="ECO:0000259" key="13">
    <source>
        <dbReference type="PROSITE" id="PS50109"/>
    </source>
</evidence>
<dbReference type="InterPro" id="IPR036097">
    <property type="entry name" value="HisK_dim/P_sf"/>
</dbReference>
<dbReference type="PROSITE" id="PS50109">
    <property type="entry name" value="HIS_KIN"/>
    <property type="match status" value="1"/>
</dbReference>
<keyword evidence="5" id="KW-0808">Transferase</keyword>
<evidence type="ECO:0000256" key="10">
    <source>
        <dbReference type="ARBA" id="ARBA00023136"/>
    </source>
</evidence>
<sequence length="393" mass="40176">MGLRPRLTLLATALVALVSGLLLWLGWALVGTVVVGTPGLPPGATVVVGGVAVPADVARDAVASSARDQVLRAGLVAFPLVVLAAGIVAWILVGRVLAPLHQVIATAGRLSARSLDERLALDTARGEVAELAAAFDAMLDRLQAAFDAQSRFVANAGHELRTPLAVLRTEIDVTLEDPDADVAELRRMGEVVRDAGRRCDELVTGLLLLARTEAALAPGERGPVDLGEVLARELDALSGPVVDHGLSVRADPAPAPASGDATLLRTLVGNLLENAVLHNRDGGWIEASTGSDGGGPVLRVASSGAELDPERVAELFEPFRRGPVARTARTRGSGLGLSIVRAVAVAHGGTVEGTAVPGGGLDVRVRFGPQGAGRVSPPMPPMPPVPAPAPGPG</sequence>
<dbReference type="GO" id="GO:0005886">
    <property type="term" value="C:plasma membrane"/>
    <property type="evidence" value="ECO:0007669"/>
    <property type="project" value="UniProtKB-SubCell"/>
</dbReference>
<dbReference type="RefSeq" id="WP_132421316.1">
    <property type="nucleotide sequence ID" value="NZ_SMFZ01000001.1"/>
</dbReference>
<dbReference type="OrthoDB" id="9786919at2"/>
<dbReference type="EMBL" id="SMFZ01000001">
    <property type="protein sequence ID" value="TCK24941.1"/>
    <property type="molecule type" value="Genomic_DNA"/>
</dbReference>
<dbReference type="SUPFAM" id="SSF158472">
    <property type="entry name" value="HAMP domain-like"/>
    <property type="match status" value="1"/>
</dbReference>
<feature type="region of interest" description="Disordered" evidence="11">
    <location>
        <begin position="369"/>
        <end position="393"/>
    </location>
</feature>
<keyword evidence="10 12" id="KW-0472">Membrane</keyword>
<evidence type="ECO:0000313" key="15">
    <source>
        <dbReference type="EMBL" id="TCK24941.1"/>
    </source>
</evidence>
<comment type="subcellular location">
    <subcellularLocation>
        <location evidence="2">Cell membrane</location>
    </subcellularLocation>
</comment>
<keyword evidence="16" id="KW-1185">Reference proteome</keyword>
<feature type="domain" description="HAMP" evidence="14">
    <location>
        <begin position="94"/>
        <end position="147"/>
    </location>
</feature>
<reference evidence="15 16" key="1">
    <citation type="submission" date="2019-03" db="EMBL/GenBank/DDBJ databases">
        <title>Sequencing the genomes of 1000 actinobacteria strains.</title>
        <authorList>
            <person name="Klenk H.-P."/>
        </authorList>
    </citation>
    <scope>NUCLEOTIDE SEQUENCE [LARGE SCALE GENOMIC DNA]</scope>
    <source>
        <strain evidence="15 16">DSM 44969</strain>
    </source>
</reference>
<dbReference type="Gene3D" id="6.10.340.10">
    <property type="match status" value="1"/>
</dbReference>
<dbReference type="InterPro" id="IPR036890">
    <property type="entry name" value="HATPase_C_sf"/>
</dbReference>
<keyword evidence="4" id="KW-0597">Phosphoprotein</keyword>
<evidence type="ECO:0000256" key="8">
    <source>
        <dbReference type="ARBA" id="ARBA00022989"/>
    </source>
</evidence>
<evidence type="ECO:0000256" key="1">
    <source>
        <dbReference type="ARBA" id="ARBA00000085"/>
    </source>
</evidence>
<evidence type="ECO:0000256" key="2">
    <source>
        <dbReference type="ARBA" id="ARBA00004236"/>
    </source>
</evidence>
<dbReference type="InterPro" id="IPR004358">
    <property type="entry name" value="Sig_transdc_His_kin-like_C"/>
</dbReference>